<evidence type="ECO:0000313" key="4">
    <source>
        <dbReference type="WBParaSite" id="ACRNAN_Path_1098.g4208.t1"/>
    </source>
</evidence>
<evidence type="ECO:0000256" key="2">
    <source>
        <dbReference type="SAM" id="MobiDB-lite"/>
    </source>
</evidence>
<feature type="compositionally biased region" description="Basic and acidic residues" evidence="2">
    <location>
        <begin position="149"/>
        <end position="158"/>
    </location>
</feature>
<feature type="region of interest" description="Disordered" evidence="2">
    <location>
        <begin position="786"/>
        <end position="845"/>
    </location>
</feature>
<feature type="coiled-coil region" evidence="1">
    <location>
        <begin position="458"/>
        <end position="539"/>
    </location>
</feature>
<organism evidence="3 4">
    <name type="scientific">Acrobeloides nanus</name>
    <dbReference type="NCBI Taxonomy" id="290746"/>
    <lineage>
        <taxon>Eukaryota</taxon>
        <taxon>Metazoa</taxon>
        <taxon>Ecdysozoa</taxon>
        <taxon>Nematoda</taxon>
        <taxon>Chromadorea</taxon>
        <taxon>Rhabditida</taxon>
        <taxon>Tylenchina</taxon>
        <taxon>Cephalobomorpha</taxon>
        <taxon>Cephaloboidea</taxon>
        <taxon>Cephalobidae</taxon>
        <taxon>Acrobeloides</taxon>
    </lineage>
</organism>
<dbReference type="Proteomes" id="UP000887540">
    <property type="component" value="Unplaced"/>
</dbReference>
<feature type="compositionally biased region" description="Basic and acidic residues" evidence="2">
    <location>
        <begin position="109"/>
        <end position="139"/>
    </location>
</feature>
<keyword evidence="3" id="KW-1185">Reference proteome</keyword>
<feature type="region of interest" description="Disordered" evidence="2">
    <location>
        <begin position="103"/>
        <end position="159"/>
    </location>
</feature>
<feature type="compositionally biased region" description="Polar residues" evidence="2">
    <location>
        <begin position="795"/>
        <end position="807"/>
    </location>
</feature>
<dbReference type="AlphaFoldDB" id="A0A914BVG3"/>
<accession>A0A914BVG3</accession>
<feature type="compositionally biased region" description="Basic and acidic residues" evidence="2">
    <location>
        <begin position="811"/>
        <end position="822"/>
    </location>
</feature>
<feature type="region of interest" description="Disordered" evidence="2">
    <location>
        <begin position="20"/>
        <end position="56"/>
    </location>
</feature>
<feature type="coiled-coil region" evidence="1">
    <location>
        <begin position="614"/>
        <end position="718"/>
    </location>
</feature>
<name>A0A914BVG3_9BILA</name>
<protein>
    <submittedName>
        <fullName evidence="4">Uncharacterized protein</fullName>
    </submittedName>
</protein>
<feature type="compositionally biased region" description="Polar residues" evidence="2">
    <location>
        <begin position="829"/>
        <end position="845"/>
    </location>
</feature>
<dbReference type="WBParaSite" id="ACRNAN_Path_1098.g4208.t1">
    <property type="protein sequence ID" value="ACRNAN_Path_1098.g4208.t1"/>
    <property type="gene ID" value="ACRNAN_Path_1098.g4208"/>
</dbReference>
<sequence length="845" mass="98294">MFNVETPTFKKFLNWKKQFEQDQHDNMENDDGVNTRKASSDNNISQYPTSPKEEGEIDVNNILEYLELADEINDDTASQEFPSCSSNVDVDLRIELIQQSSFNHSPSKFSDENLIKRNSFESKEKTKERSSKTNLDSKSKRSKNKKIAHRESTRDDKQTNFMYQNKYKSQSFDASYSLHIKDYKIRPRATLLRGQTPINEVFKNHTNISKSNDATEDIDKTHKRSSDLKIMHNEVQLLENKLQTFIYSYESNRDKLLGLDIANQHNGEYHTPRSPDINISPLLNKRKEIETITTMQSNSQNDSYIQNTKLHTPNITSANEDPENDSISFCEGPLSPIYLSPNEISINEPNAINLNECETQARTKRKEYNEYKLVEISGNYADVKRAPKSTTISNHRVYDYFKCTDVTDPRRRLCGNKRTKWSIPLIPIVPEMDAHFEQKYKEYKEKFIQNNQFILDLQRKHELILIEKNQKIRDLEEKLRNFQQEQTLKLESAKKDIQYENNRHLADLNKKMVILQKEKSEAEDKVNAIKSSKQEILDKLNEKIRINGILLKQNEELKLAKMHEETRSDILTTELTKSQSQLKEKEERGQRIVERRKTCETQIDNFEVIDKKDLEAMKSRLIELEKRNQHVIDDTTMFKLKVENLESQINDKNKKINQLEKELNVAKEDGTKTNNDLSVEKEKNLKMETEIGLLIRQKNTYEMSKNNLIEQMEEQNKKNEDLIHWIRQASLKLQNQKSCFKCREKKLLLENATQTEIENLPNGRLLNMNQDIGFIDDQAILSSHPSGDSLLDVETPSSSNQASTPISNIKVETRNDSSKDPVTRPVLHPTSSLMESTDATTNSVS</sequence>
<evidence type="ECO:0000313" key="3">
    <source>
        <dbReference type="Proteomes" id="UP000887540"/>
    </source>
</evidence>
<feature type="compositionally biased region" description="Polar residues" evidence="2">
    <location>
        <begin position="36"/>
        <end position="49"/>
    </location>
</feature>
<evidence type="ECO:0000256" key="1">
    <source>
        <dbReference type="SAM" id="Coils"/>
    </source>
</evidence>
<proteinExistence type="predicted"/>
<keyword evidence="1" id="KW-0175">Coiled coil</keyword>
<reference evidence="4" key="1">
    <citation type="submission" date="2022-11" db="UniProtKB">
        <authorList>
            <consortium name="WormBaseParasite"/>
        </authorList>
    </citation>
    <scope>IDENTIFICATION</scope>
</reference>